<evidence type="ECO:0000313" key="2">
    <source>
        <dbReference type="EMBL" id="KAI9187067.1"/>
    </source>
</evidence>
<sequence>MMEQLPNLNTPVGDANAPAPASRDGVKGVALGRPGGRRPPRAARHVQFEDFSDGDSNEDFAAYHIEERSKLTVPNKPSKVEKQSSLTVTEDVTEVVTDVTENVTEDVTEVATEVVTEVVTNVKGATDTHVLVVKHLVAEEEKTLAVVVLRKYSRCS</sequence>
<keyword evidence="3" id="KW-1185">Reference proteome</keyword>
<proteinExistence type="predicted"/>
<gene>
    <name evidence="2" type="ORF">LWI28_024012</name>
</gene>
<comment type="caution">
    <text evidence="2">The sequence shown here is derived from an EMBL/GenBank/DDBJ whole genome shotgun (WGS) entry which is preliminary data.</text>
</comment>
<name>A0AAD5NZ08_ACENE</name>
<feature type="compositionally biased region" description="Basic residues" evidence="1">
    <location>
        <begin position="35"/>
        <end position="44"/>
    </location>
</feature>
<evidence type="ECO:0000313" key="3">
    <source>
        <dbReference type="Proteomes" id="UP001064489"/>
    </source>
</evidence>
<feature type="compositionally biased region" description="Polar residues" evidence="1">
    <location>
        <begin position="1"/>
        <end position="10"/>
    </location>
</feature>
<reference evidence="2" key="1">
    <citation type="journal article" date="2022" name="Plant J.">
        <title>Strategies of tolerance reflected in two North American maple genomes.</title>
        <authorList>
            <person name="McEvoy S.L."/>
            <person name="Sezen U.U."/>
            <person name="Trouern-Trend A."/>
            <person name="McMahon S.M."/>
            <person name="Schaberg P.G."/>
            <person name="Yang J."/>
            <person name="Wegrzyn J.L."/>
            <person name="Swenson N.G."/>
        </authorList>
    </citation>
    <scope>NUCLEOTIDE SEQUENCE</scope>
    <source>
        <strain evidence="2">91603</strain>
    </source>
</reference>
<feature type="region of interest" description="Disordered" evidence="1">
    <location>
        <begin position="1"/>
        <end position="56"/>
    </location>
</feature>
<dbReference type="EMBL" id="JAJSOW010000100">
    <property type="protein sequence ID" value="KAI9187067.1"/>
    <property type="molecule type" value="Genomic_DNA"/>
</dbReference>
<dbReference type="Proteomes" id="UP001064489">
    <property type="component" value="Chromosome 3"/>
</dbReference>
<reference evidence="2" key="2">
    <citation type="submission" date="2023-02" db="EMBL/GenBank/DDBJ databases">
        <authorList>
            <person name="Swenson N.G."/>
            <person name="Wegrzyn J.L."/>
            <person name="Mcevoy S.L."/>
        </authorList>
    </citation>
    <scope>NUCLEOTIDE SEQUENCE</scope>
    <source>
        <strain evidence="2">91603</strain>
        <tissue evidence="2">Leaf</tissue>
    </source>
</reference>
<dbReference type="AlphaFoldDB" id="A0AAD5NZ08"/>
<accession>A0AAD5NZ08</accession>
<organism evidence="2 3">
    <name type="scientific">Acer negundo</name>
    <name type="common">Box elder</name>
    <dbReference type="NCBI Taxonomy" id="4023"/>
    <lineage>
        <taxon>Eukaryota</taxon>
        <taxon>Viridiplantae</taxon>
        <taxon>Streptophyta</taxon>
        <taxon>Embryophyta</taxon>
        <taxon>Tracheophyta</taxon>
        <taxon>Spermatophyta</taxon>
        <taxon>Magnoliopsida</taxon>
        <taxon>eudicotyledons</taxon>
        <taxon>Gunneridae</taxon>
        <taxon>Pentapetalae</taxon>
        <taxon>rosids</taxon>
        <taxon>malvids</taxon>
        <taxon>Sapindales</taxon>
        <taxon>Sapindaceae</taxon>
        <taxon>Hippocastanoideae</taxon>
        <taxon>Acereae</taxon>
        <taxon>Acer</taxon>
    </lineage>
</organism>
<protein>
    <submittedName>
        <fullName evidence="2">Uncharacterized protein</fullName>
    </submittedName>
</protein>
<evidence type="ECO:0000256" key="1">
    <source>
        <dbReference type="SAM" id="MobiDB-lite"/>
    </source>
</evidence>